<protein>
    <submittedName>
        <fullName evidence="1">Uncharacterized protein</fullName>
    </submittedName>
</protein>
<evidence type="ECO:0000313" key="2">
    <source>
        <dbReference type="Proteomes" id="UP000182306"/>
    </source>
</evidence>
<dbReference type="STRING" id="194963.SAMCFNEI73_Ch2036"/>
<dbReference type="KEGG" id="same:SAMCFNEI73_Ch2036"/>
<accession>A0A1L3LMJ1</accession>
<proteinExistence type="predicted"/>
<keyword evidence="2" id="KW-1185">Reference proteome</keyword>
<dbReference type="AlphaFoldDB" id="A0A1L3LMJ1"/>
<dbReference type="EMBL" id="CP013107">
    <property type="protein sequence ID" value="APG91322.1"/>
    <property type="molecule type" value="Genomic_DNA"/>
</dbReference>
<dbReference type="Proteomes" id="UP000182306">
    <property type="component" value="Chromosome"/>
</dbReference>
<organism evidence="1 2">
    <name type="scientific">Sinorhizobium americanum</name>
    <dbReference type="NCBI Taxonomy" id="194963"/>
    <lineage>
        <taxon>Bacteria</taxon>
        <taxon>Pseudomonadati</taxon>
        <taxon>Pseudomonadota</taxon>
        <taxon>Alphaproteobacteria</taxon>
        <taxon>Hyphomicrobiales</taxon>
        <taxon>Rhizobiaceae</taxon>
        <taxon>Sinorhizobium/Ensifer group</taxon>
        <taxon>Sinorhizobium</taxon>
    </lineage>
</organism>
<gene>
    <name evidence="1" type="ORF">SAMCFNEI73_Ch2036</name>
</gene>
<evidence type="ECO:0000313" key="1">
    <source>
        <dbReference type="EMBL" id="APG91322.1"/>
    </source>
</evidence>
<sequence>MWIIRASAFIASLSKTMDLTGRLNAWPAFQKLPMLPWGIAPVAPPYGVACCAV</sequence>
<reference evidence="1 2" key="1">
    <citation type="submission" date="2015-10" db="EMBL/GenBank/DDBJ databases">
        <title>Genomic differences between typical nodule nitrogen-fixing rhizobial strains and those coming from bean seeds.</title>
        <authorList>
            <person name="Peralta H."/>
            <person name="Aguilar-Vera A."/>
            <person name="Diaz R."/>
            <person name="Mora Y."/>
            <person name="Martinez-Batallar G."/>
            <person name="Salazar E."/>
            <person name="Vargas-Lagunas C."/>
            <person name="Encarnacion S."/>
            <person name="Girard L."/>
            <person name="Mora J."/>
        </authorList>
    </citation>
    <scope>NUCLEOTIDE SEQUENCE [LARGE SCALE GENOMIC DNA]</scope>
    <source>
        <strain evidence="1 2">CFNEI 73</strain>
    </source>
</reference>
<name>A0A1L3LMJ1_9HYPH</name>